<dbReference type="InterPro" id="IPR005745">
    <property type="entry name" value="Ribosomal_uL14_bac-type"/>
</dbReference>
<dbReference type="PANTHER" id="PTHR11761">
    <property type="entry name" value="50S/60S RIBOSOMAL PROTEIN L14/L23"/>
    <property type="match status" value="1"/>
</dbReference>
<proteinExistence type="inferred from homology"/>
<evidence type="ECO:0000313" key="8">
    <source>
        <dbReference type="Proteomes" id="UP000664521"/>
    </source>
</evidence>
<comment type="similarity">
    <text evidence="1 6">Belongs to the universal ribosomal protein uL14 family.</text>
</comment>
<dbReference type="GO" id="GO:0005762">
    <property type="term" value="C:mitochondrial large ribosomal subunit"/>
    <property type="evidence" value="ECO:0007669"/>
    <property type="project" value="TreeGrafter"/>
</dbReference>
<evidence type="ECO:0000256" key="1">
    <source>
        <dbReference type="ARBA" id="ARBA00010745"/>
    </source>
</evidence>
<evidence type="ECO:0000256" key="2">
    <source>
        <dbReference type="ARBA" id="ARBA00022980"/>
    </source>
</evidence>
<reference evidence="7" key="1">
    <citation type="submission" date="2021-03" db="EMBL/GenBank/DDBJ databases">
        <authorList>
            <person name="Tagirdzhanova G."/>
        </authorList>
    </citation>
    <scope>NUCLEOTIDE SEQUENCE</scope>
</reference>
<dbReference type="Pfam" id="PF00238">
    <property type="entry name" value="Ribosomal_L14"/>
    <property type="match status" value="1"/>
</dbReference>
<dbReference type="GO" id="GO:0003735">
    <property type="term" value="F:structural constituent of ribosome"/>
    <property type="evidence" value="ECO:0007669"/>
    <property type="project" value="InterPro"/>
</dbReference>
<sequence>MIQLKTILNCIDNSGATLVECIANLRMKRHGRIGDKIIVVVQKTRSIGESLAGAGGAAAANKVKRGDIRHAVIVRTKKMVQRKDGMVVRFDDNACALIAKNGEPLGTRINGVVGSELREKQWSKILSLASSHV</sequence>
<keyword evidence="8" id="KW-1185">Reference proteome</keyword>
<dbReference type="HAMAP" id="MF_01367">
    <property type="entry name" value="Ribosomal_uL14"/>
    <property type="match status" value="1"/>
</dbReference>
<protein>
    <recommendedName>
        <fullName evidence="5">Large ribosomal subunit protein uL14m</fullName>
    </recommendedName>
</protein>
<dbReference type="PANTHER" id="PTHR11761:SF3">
    <property type="entry name" value="LARGE RIBOSOMAL SUBUNIT PROTEIN UL14M"/>
    <property type="match status" value="1"/>
</dbReference>
<accession>A0A8H3EX24</accession>
<dbReference type="GO" id="GO:0006412">
    <property type="term" value="P:translation"/>
    <property type="evidence" value="ECO:0007669"/>
    <property type="project" value="InterPro"/>
</dbReference>
<dbReference type="InterPro" id="IPR000218">
    <property type="entry name" value="Ribosomal_uL14"/>
</dbReference>
<dbReference type="EMBL" id="CAJPDS010000013">
    <property type="protein sequence ID" value="CAF9914052.1"/>
    <property type="molecule type" value="Genomic_DNA"/>
</dbReference>
<dbReference type="NCBIfam" id="TIGR01067">
    <property type="entry name" value="rplN_bact"/>
    <property type="match status" value="1"/>
</dbReference>
<dbReference type="SMART" id="SM01374">
    <property type="entry name" value="Ribosomal_L14"/>
    <property type="match status" value="1"/>
</dbReference>
<dbReference type="Gene3D" id="2.40.150.20">
    <property type="entry name" value="Ribosomal protein L14"/>
    <property type="match status" value="1"/>
</dbReference>
<name>A0A8H3EX24_9LECA</name>
<keyword evidence="2 6" id="KW-0689">Ribosomal protein</keyword>
<organism evidence="7 8">
    <name type="scientific">Heterodermia speciosa</name>
    <dbReference type="NCBI Taxonomy" id="116794"/>
    <lineage>
        <taxon>Eukaryota</taxon>
        <taxon>Fungi</taxon>
        <taxon>Dikarya</taxon>
        <taxon>Ascomycota</taxon>
        <taxon>Pezizomycotina</taxon>
        <taxon>Lecanoromycetes</taxon>
        <taxon>OSLEUM clade</taxon>
        <taxon>Lecanoromycetidae</taxon>
        <taxon>Caliciales</taxon>
        <taxon>Physciaceae</taxon>
        <taxon>Heterodermia</taxon>
    </lineage>
</organism>
<dbReference type="FunFam" id="2.40.150.20:FF:000005">
    <property type="entry name" value="50S ribosomal protein L14"/>
    <property type="match status" value="1"/>
</dbReference>
<evidence type="ECO:0000256" key="6">
    <source>
        <dbReference type="RuleBase" id="RU003949"/>
    </source>
</evidence>
<evidence type="ECO:0000256" key="5">
    <source>
        <dbReference type="ARBA" id="ARBA00040118"/>
    </source>
</evidence>
<comment type="function">
    <text evidence="4">Component of the mitochondrial ribosome (mitoribosome), a dedicated translation machinery responsible for the synthesis of mitochondrial genome-encoded proteins, including at least some of the essential transmembrane subunits of the mitochondrial respiratory chain. The mitoribosomes are attached to the mitochondrial inner membrane and translation products are cotranslationally integrated into the membrane.</text>
</comment>
<gene>
    <name evidence="7" type="ORF">HETSPECPRED_001732</name>
</gene>
<evidence type="ECO:0000313" key="7">
    <source>
        <dbReference type="EMBL" id="CAF9914052.1"/>
    </source>
</evidence>
<dbReference type="GO" id="GO:0070180">
    <property type="term" value="F:large ribosomal subunit rRNA binding"/>
    <property type="evidence" value="ECO:0007669"/>
    <property type="project" value="TreeGrafter"/>
</dbReference>
<evidence type="ECO:0000256" key="3">
    <source>
        <dbReference type="ARBA" id="ARBA00023274"/>
    </source>
</evidence>
<dbReference type="Proteomes" id="UP000664521">
    <property type="component" value="Unassembled WGS sequence"/>
</dbReference>
<comment type="caution">
    <text evidence="7">The sequence shown here is derived from an EMBL/GenBank/DDBJ whole genome shotgun (WGS) entry which is preliminary data.</text>
</comment>
<dbReference type="CDD" id="cd00337">
    <property type="entry name" value="Ribosomal_uL14"/>
    <property type="match status" value="1"/>
</dbReference>
<keyword evidence="3 6" id="KW-0687">Ribonucleoprotein</keyword>
<dbReference type="AlphaFoldDB" id="A0A8H3EX24"/>
<dbReference type="SUPFAM" id="SSF50193">
    <property type="entry name" value="Ribosomal protein L14"/>
    <property type="match status" value="1"/>
</dbReference>
<evidence type="ECO:0000256" key="4">
    <source>
        <dbReference type="ARBA" id="ARBA00037226"/>
    </source>
</evidence>
<dbReference type="OrthoDB" id="274765at2759"/>
<dbReference type="InterPro" id="IPR036853">
    <property type="entry name" value="Ribosomal_uL14_sf"/>
</dbReference>